<dbReference type="OrthoDB" id="10265988at2759"/>
<dbReference type="Gene3D" id="2.130.10.10">
    <property type="entry name" value="YVTN repeat-like/Quinoprotein amine dehydrogenase"/>
    <property type="match status" value="1"/>
</dbReference>
<dbReference type="PROSITE" id="PS50294">
    <property type="entry name" value="WD_REPEATS_REGION"/>
    <property type="match status" value="2"/>
</dbReference>
<feature type="repeat" description="WD" evidence="5">
    <location>
        <begin position="341"/>
        <end position="371"/>
    </location>
</feature>
<name>A0A2S4KP28_9HYPO</name>
<dbReference type="FunFam" id="2.130.10.10:FF:000236">
    <property type="entry name" value="Polyubiquitin binding protein (Doa1/Ufd3)"/>
    <property type="match status" value="1"/>
</dbReference>
<evidence type="ECO:0000256" key="5">
    <source>
        <dbReference type="PROSITE-ProRule" id="PRU00221"/>
    </source>
</evidence>
<dbReference type="Proteomes" id="UP000237481">
    <property type="component" value="Unassembled WGS sequence"/>
</dbReference>
<keyword evidence="2" id="KW-0963">Cytoplasm</keyword>
<keyword evidence="4" id="KW-0677">Repeat</keyword>
<dbReference type="AlphaFoldDB" id="A0A2S4KP28"/>
<dbReference type="GO" id="GO:0010992">
    <property type="term" value="P:ubiquitin recycling"/>
    <property type="evidence" value="ECO:0007669"/>
    <property type="project" value="TreeGrafter"/>
</dbReference>
<dbReference type="Gene3D" id="1.25.10.10">
    <property type="entry name" value="Leucine-rich Repeat Variant"/>
    <property type="match status" value="1"/>
</dbReference>
<feature type="repeat" description="WD" evidence="5">
    <location>
        <begin position="313"/>
        <end position="334"/>
    </location>
</feature>
<dbReference type="InterPro" id="IPR020472">
    <property type="entry name" value="WD40_PAC1"/>
</dbReference>
<dbReference type="GO" id="GO:0043161">
    <property type="term" value="P:proteasome-mediated ubiquitin-dependent protein catabolic process"/>
    <property type="evidence" value="ECO:0007669"/>
    <property type="project" value="TreeGrafter"/>
</dbReference>
<dbReference type="PANTHER" id="PTHR19849:SF0">
    <property type="entry name" value="PHOSPHOLIPASE A-2-ACTIVATING PROTEIN"/>
    <property type="match status" value="1"/>
</dbReference>
<feature type="compositionally biased region" description="Polar residues" evidence="6">
    <location>
        <begin position="432"/>
        <end position="442"/>
    </location>
</feature>
<feature type="domain" description="PUL" evidence="8">
    <location>
        <begin position="600"/>
        <end position="872"/>
    </location>
</feature>
<dbReference type="InterPro" id="IPR015943">
    <property type="entry name" value="WD40/YVTN_repeat-like_dom_sf"/>
</dbReference>
<dbReference type="InterPro" id="IPR036322">
    <property type="entry name" value="WD40_repeat_dom_sf"/>
</dbReference>
<protein>
    <submittedName>
        <fullName evidence="9">Ubiquitin homeostasis protein lub1</fullName>
    </submittedName>
</protein>
<dbReference type="PANTHER" id="PTHR19849">
    <property type="entry name" value="PHOSPHOLIPASE A-2-ACTIVATING PROTEIN"/>
    <property type="match status" value="1"/>
</dbReference>
<feature type="region of interest" description="Disordered" evidence="6">
    <location>
        <begin position="431"/>
        <end position="463"/>
    </location>
</feature>
<dbReference type="InterPro" id="IPR015155">
    <property type="entry name" value="PFU"/>
</dbReference>
<feature type="domain" description="PFU" evidence="7">
    <location>
        <begin position="480"/>
        <end position="576"/>
    </location>
</feature>
<feature type="non-terminal residue" evidence="9">
    <location>
        <position position="1"/>
    </location>
</feature>
<dbReference type="PRINTS" id="PR00320">
    <property type="entry name" value="GPROTEINBRPT"/>
</dbReference>
<dbReference type="Pfam" id="PF09070">
    <property type="entry name" value="PFU"/>
    <property type="match status" value="1"/>
</dbReference>
<feature type="repeat" description="WD" evidence="5">
    <location>
        <begin position="208"/>
        <end position="241"/>
    </location>
</feature>
<dbReference type="SUPFAM" id="SSF50978">
    <property type="entry name" value="WD40 repeat-like"/>
    <property type="match status" value="1"/>
</dbReference>
<dbReference type="InterPro" id="IPR001680">
    <property type="entry name" value="WD40_rpt"/>
</dbReference>
<dbReference type="CDD" id="cd00200">
    <property type="entry name" value="WD40"/>
    <property type="match status" value="1"/>
</dbReference>
<reference evidence="9 10" key="1">
    <citation type="submission" date="2018-01" db="EMBL/GenBank/DDBJ databases">
        <title>Harnessing the power of phylogenomics to disentangle the directionality and signatures of interkingdom host jumping in the parasitic fungal genus Tolypocladium.</title>
        <authorList>
            <person name="Quandt C.A."/>
            <person name="Patterson W."/>
            <person name="Spatafora J.W."/>
        </authorList>
    </citation>
    <scope>NUCLEOTIDE SEQUENCE [LARGE SCALE GENOMIC DNA]</scope>
    <source>
        <strain evidence="9 10">NRBC 100945</strain>
    </source>
</reference>
<proteinExistence type="predicted"/>
<comment type="subcellular location">
    <subcellularLocation>
        <location evidence="1">Cytoplasm</location>
    </subcellularLocation>
</comment>
<keyword evidence="10" id="KW-1185">Reference proteome</keyword>
<evidence type="ECO:0000256" key="1">
    <source>
        <dbReference type="ARBA" id="ARBA00004496"/>
    </source>
</evidence>
<dbReference type="Pfam" id="PF08324">
    <property type="entry name" value="PUL"/>
    <property type="match status" value="1"/>
</dbReference>
<dbReference type="STRING" id="94208.A0A2S4KP28"/>
<dbReference type="GO" id="GO:0005634">
    <property type="term" value="C:nucleus"/>
    <property type="evidence" value="ECO:0007669"/>
    <property type="project" value="TreeGrafter"/>
</dbReference>
<evidence type="ECO:0000256" key="4">
    <source>
        <dbReference type="ARBA" id="ARBA00022737"/>
    </source>
</evidence>
<dbReference type="EMBL" id="PKSG01000940">
    <property type="protein sequence ID" value="POR31943.1"/>
    <property type="molecule type" value="Genomic_DNA"/>
</dbReference>
<evidence type="ECO:0000256" key="3">
    <source>
        <dbReference type="ARBA" id="ARBA00022574"/>
    </source>
</evidence>
<gene>
    <name evidence="9" type="ORF">TPAR_07851</name>
</gene>
<evidence type="ECO:0000256" key="2">
    <source>
        <dbReference type="ARBA" id="ARBA00022490"/>
    </source>
</evidence>
<feature type="region of interest" description="Disordered" evidence="6">
    <location>
        <begin position="1"/>
        <end position="20"/>
    </location>
</feature>
<feature type="repeat" description="WD" evidence="5">
    <location>
        <begin position="113"/>
        <end position="143"/>
    </location>
</feature>
<evidence type="ECO:0000259" key="8">
    <source>
        <dbReference type="PROSITE" id="PS51396"/>
    </source>
</evidence>
<comment type="caution">
    <text evidence="9">The sequence shown here is derived from an EMBL/GenBank/DDBJ whole genome shotgun (WGS) entry which is preliminary data.</text>
</comment>
<dbReference type="InterPro" id="IPR019775">
    <property type="entry name" value="WD40_repeat_CS"/>
</dbReference>
<dbReference type="PROSITE" id="PS51394">
    <property type="entry name" value="PFU"/>
    <property type="match status" value="1"/>
</dbReference>
<accession>A0A2S4KP28</accession>
<dbReference type="PROSITE" id="PS51396">
    <property type="entry name" value="PUL"/>
    <property type="match status" value="1"/>
</dbReference>
<dbReference type="Pfam" id="PF00400">
    <property type="entry name" value="WD40"/>
    <property type="match status" value="5"/>
</dbReference>
<sequence>SAPSTCFHHHPPKQHEEPSCPSSLRLLSPVSLFFVSSLYIATSIASATTSSSLPSPTRSTRPPCRSCHLSTQHPRTSVLEQNTASLVFSTAEEESLPEREINMAGDFKLSAQLLGHEADVRAVCFPSPETVLSASRDCTVRIWRRGPSSPPSFDGTLVSRGSEYVNSLTFSPPAKDHPDGLVVSGGKDTIIEVKSPCSTSADNAERLLVGHAHNVCTLDVSPSGNYLVSGGWDGQARVWNLTKWETEFMLGGHQGMSVWNVVALDDKTVVTGCADKSIRVFDLTQSTGGEVMPKSTIHTPDVVRALCRVPRGHPSGADIASASNDGTLRLWKLNGQQVGELHGHESFVYCLTSLPSGELVSAGEDRTVRIWRGSECVQTITHPAISVWTVAANADTGDIVTGASDGVARVFTRRPDQVADQETLTKFEESVKSSSIPQQQVGGINKEKLPGPEFLTTKSGTKEGQVQMIKESNGNVTAHQWSMSQQQWINVGTVVDAVGSTGKKVEYNGQSYDYVFDVDIEDGKPPLKLPYNLSENPYERATKFLGDNELPLTYLDSVANFITENTKGATLGQSSQSAGPDPYGTESRYRPGEASQPEPRVVPQKEYLSISAAKYEAIFAKIVSINKNMVSSGRKDAALNPGEEAVLQSLRTALESSKPIPPKALDLVVRIVLQWPYGDRLPGLDVLRCMARYPLVAQYSDPQHGTVLDVAISSSMPADSVPSENAPMMAARTVANLFGSADGRSLASSHADKAIAFLERLAGVKGGEPIGKFNRNMLIAMTTSALNFSVLVNKEKLLSPEQRRRLIVLLGAVVKDQTDSEVLYRALVALGTMLKTSTAEAVNLDVAAWVRGAKSRGSEQRVKSAADECLGLVR</sequence>
<feature type="region of interest" description="Disordered" evidence="6">
    <location>
        <begin position="569"/>
        <end position="601"/>
    </location>
</feature>
<dbReference type="SMART" id="SM00320">
    <property type="entry name" value="WD40"/>
    <property type="match status" value="6"/>
</dbReference>
<dbReference type="InterPro" id="IPR038122">
    <property type="entry name" value="PFU_sf"/>
</dbReference>
<dbReference type="GO" id="GO:0005737">
    <property type="term" value="C:cytoplasm"/>
    <property type="evidence" value="ECO:0007669"/>
    <property type="project" value="UniProtKB-SubCell"/>
</dbReference>
<dbReference type="GO" id="GO:0043130">
    <property type="term" value="F:ubiquitin binding"/>
    <property type="evidence" value="ECO:0007669"/>
    <property type="project" value="TreeGrafter"/>
</dbReference>
<evidence type="ECO:0000256" key="6">
    <source>
        <dbReference type="SAM" id="MobiDB-lite"/>
    </source>
</evidence>
<dbReference type="InterPro" id="IPR011989">
    <property type="entry name" value="ARM-like"/>
</dbReference>
<dbReference type="FunFam" id="3.10.20.870:FF:000003">
    <property type="entry name" value="Polyubiquitin binding (Doa1 Ufd3) protein"/>
    <property type="match status" value="1"/>
</dbReference>
<dbReference type="InterPro" id="IPR013535">
    <property type="entry name" value="PUL_dom"/>
</dbReference>
<dbReference type="PROSITE" id="PS50082">
    <property type="entry name" value="WD_REPEATS_2"/>
    <property type="match status" value="4"/>
</dbReference>
<dbReference type="Gene3D" id="3.10.20.870">
    <property type="entry name" value="PFU (PLAA family ubiquitin binding), C-terminal domain"/>
    <property type="match status" value="1"/>
</dbReference>
<evidence type="ECO:0000313" key="9">
    <source>
        <dbReference type="EMBL" id="POR31943.1"/>
    </source>
</evidence>
<keyword evidence="3 5" id="KW-0853">WD repeat</keyword>
<organism evidence="9 10">
    <name type="scientific">Tolypocladium paradoxum</name>
    <dbReference type="NCBI Taxonomy" id="94208"/>
    <lineage>
        <taxon>Eukaryota</taxon>
        <taxon>Fungi</taxon>
        <taxon>Dikarya</taxon>
        <taxon>Ascomycota</taxon>
        <taxon>Pezizomycotina</taxon>
        <taxon>Sordariomycetes</taxon>
        <taxon>Hypocreomycetidae</taxon>
        <taxon>Hypocreales</taxon>
        <taxon>Ophiocordycipitaceae</taxon>
        <taxon>Tolypocladium</taxon>
    </lineage>
</organism>
<evidence type="ECO:0000313" key="10">
    <source>
        <dbReference type="Proteomes" id="UP000237481"/>
    </source>
</evidence>
<dbReference type="PROSITE" id="PS00678">
    <property type="entry name" value="WD_REPEATS_1"/>
    <property type="match status" value="1"/>
</dbReference>
<evidence type="ECO:0000259" key="7">
    <source>
        <dbReference type="PROSITE" id="PS51394"/>
    </source>
</evidence>
<feature type="compositionally biased region" description="Polar residues" evidence="6">
    <location>
        <begin position="569"/>
        <end position="578"/>
    </location>
</feature>